<dbReference type="PANTHER" id="PTHR24320:SF148">
    <property type="entry name" value="NAD(P)-BINDING ROSSMANN-FOLD SUPERFAMILY PROTEIN"/>
    <property type="match status" value="1"/>
</dbReference>
<reference evidence="5" key="1">
    <citation type="journal article" date="2019" name="Int. J. Syst. Evol. Microbiol.">
        <title>The Global Catalogue of Microorganisms (GCM) 10K type strain sequencing project: providing services to taxonomists for standard genome sequencing and annotation.</title>
        <authorList>
            <consortium name="The Broad Institute Genomics Platform"/>
            <consortium name="The Broad Institute Genome Sequencing Center for Infectious Disease"/>
            <person name="Wu L."/>
            <person name="Ma J."/>
        </authorList>
    </citation>
    <scope>NUCLEOTIDE SEQUENCE [LARGE SCALE GENOMIC DNA]</scope>
    <source>
        <strain evidence="5">JCM 17593</strain>
    </source>
</reference>
<dbReference type="PRINTS" id="PR00081">
    <property type="entry name" value="GDHRDH"/>
</dbReference>
<dbReference type="InterPro" id="IPR002347">
    <property type="entry name" value="SDR_fam"/>
</dbReference>
<dbReference type="Proteomes" id="UP001500213">
    <property type="component" value="Unassembled WGS sequence"/>
</dbReference>
<evidence type="ECO:0000256" key="2">
    <source>
        <dbReference type="ARBA" id="ARBA00023002"/>
    </source>
</evidence>
<gene>
    <name evidence="4" type="ORF">GCM10022288_29910</name>
</gene>
<accession>A0ABP8AZQ5</accession>
<evidence type="ECO:0000313" key="4">
    <source>
        <dbReference type="EMBL" id="GAA4194431.1"/>
    </source>
</evidence>
<evidence type="ECO:0000313" key="5">
    <source>
        <dbReference type="Proteomes" id="UP001500213"/>
    </source>
</evidence>
<sequence length="307" mass="32656">MPGRDGWDVRRLPNQTGKVFLITGGNRGIGYFAAEQLAAAGARVVLAARDAERAERALAAIRARIDGADVDFLALDLAAPASVRAAGEQVARWERLDGVAANGAITMGSARRRTTPEGLELTFATNHLGHFLLAATLWPALARTPGARWVGLTSLSTVLVKPEIDDLDSERRYDGFRAYALSKHAVQGFAAELDRRLRLAGSSAIALAAHPGWAVDGLTAARAGVTPRPAAWERGLAVVAQGKNRGATPLVRALTDPAAQGGELFAPAAGVRGAPVPRRLTAPSSRPEFGRELWRLSERWTGVEFRP</sequence>
<protein>
    <submittedName>
        <fullName evidence="4">SDR family NAD(P)-dependent oxidoreductase</fullName>
    </submittedName>
</protein>
<evidence type="ECO:0000256" key="1">
    <source>
        <dbReference type="ARBA" id="ARBA00006484"/>
    </source>
</evidence>
<name>A0ABP8AZQ5_9MICO</name>
<dbReference type="PANTHER" id="PTHR24320">
    <property type="entry name" value="RETINOL DEHYDROGENASE"/>
    <property type="match status" value="1"/>
</dbReference>
<keyword evidence="5" id="KW-1185">Reference proteome</keyword>
<dbReference type="InterPro" id="IPR036291">
    <property type="entry name" value="NAD(P)-bd_dom_sf"/>
</dbReference>
<dbReference type="InterPro" id="IPR057326">
    <property type="entry name" value="KR_dom"/>
</dbReference>
<dbReference type="EMBL" id="BAABBX010000016">
    <property type="protein sequence ID" value="GAA4194431.1"/>
    <property type="molecule type" value="Genomic_DNA"/>
</dbReference>
<organism evidence="4 5">
    <name type="scientific">Gryllotalpicola kribbensis</name>
    <dbReference type="NCBI Taxonomy" id="993084"/>
    <lineage>
        <taxon>Bacteria</taxon>
        <taxon>Bacillati</taxon>
        <taxon>Actinomycetota</taxon>
        <taxon>Actinomycetes</taxon>
        <taxon>Micrococcales</taxon>
        <taxon>Microbacteriaceae</taxon>
        <taxon>Gryllotalpicola</taxon>
    </lineage>
</organism>
<dbReference type="SMART" id="SM00822">
    <property type="entry name" value="PKS_KR"/>
    <property type="match status" value="1"/>
</dbReference>
<evidence type="ECO:0000259" key="3">
    <source>
        <dbReference type="SMART" id="SM00822"/>
    </source>
</evidence>
<dbReference type="RefSeq" id="WP_344778309.1">
    <property type="nucleotide sequence ID" value="NZ_BAABBX010000016.1"/>
</dbReference>
<dbReference type="SUPFAM" id="SSF51735">
    <property type="entry name" value="NAD(P)-binding Rossmann-fold domains"/>
    <property type="match status" value="1"/>
</dbReference>
<comment type="similarity">
    <text evidence="1">Belongs to the short-chain dehydrogenases/reductases (SDR) family.</text>
</comment>
<dbReference type="Pfam" id="PF00106">
    <property type="entry name" value="adh_short"/>
    <property type="match status" value="1"/>
</dbReference>
<keyword evidence="2" id="KW-0560">Oxidoreductase</keyword>
<proteinExistence type="inferred from homology"/>
<feature type="domain" description="Ketoreductase" evidence="3">
    <location>
        <begin position="18"/>
        <end position="235"/>
    </location>
</feature>
<dbReference type="Gene3D" id="3.40.50.720">
    <property type="entry name" value="NAD(P)-binding Rossmann-like Domain"/>
    <property type="match status" value="1"/>
</dbReference>
<comment type="caution">
    <text evidence="4">The sequence shown here is derived from an EMBL/GenBank/DDBJ whole genome shotgun (WGS) entry which is preliminary data.</text>
</comment>